<dbReference type="InterPro" id="IPR049326">
    <property type="entry name" value="Rhodopsin_dom_fungi"/>
</dbReference>
<dbReference type="OrthoDB" id="5393606at2759"/>
<feature type="domain" description="Rhodopsin" evidence="8">
    <location>
        <begin position="35"/>
        <end position="289"/>
    </location>
</feature>
<evidence type="ECO:0000256" key="7">
    <source>
        <dbReference type="SAM" id="Phobius"/>
    </source>
</evidence>
<keyword evidence="2 7" id="KW-0812">Transmembrane</keyword>
<evidence type="ECO:0000256" key="2">
    <source>
        <dbReference type="ARBA" id="ARBA00022692"/>
    </source>
</evidence>
<feature type="transmembrane region" description="Helical" evidence="7">
    <location>
        <begin position="186"/>
        <end position="210"/>
    </location>
</feature>
<comment type="subcellular location">
    <subcellularLocation>
        <location evidence="1">Membrane</location>
        <topology evidence="1">Multi-pass membrane protein</topology>
    </subcellularLocation>
</comment>
<gene>
    <name evidence="9" type="ORF">BDY21DRAFT_374041</name>
</gene>
<feature type="transmembrane region" description="Helical" evidence="7">
    <location>
        <begin position="222"/>
        <end position="245"/>
    </location>
</feature>
<dbReference type="GO" id="GO:0016020">
    <property type="term" value="C:membrane"/>
    <property type="evidence" value="ECO:0007669"/>
    <property type="project" value="UniProtKB-SubCell"/>
</dbReference>
<dbReference type="PANTHER" id="PTHR33048:SF157">
    <property type="entry name" value="INTEGRAL MEMBRANE PROTEIN"/>
    <property type="match status" value="1"/>
</dbReference>
<dbReference type="EMBL" id="MU001691">
    <property type="protein sequence ID" value="KAF2454427.1"/>
    <property type="molecule type" value="Genomic_DNA"/>
</dbReference>
<evidence type="ECO:0000256" key="1">
    <source>
        <dbReference type="ARBA" id="ARBA00004141"/>
    </source>
</evidence>
<evidence type="ECO:0000256" key="5">
    <source>
        <dbReference type="ARBA" id="ARBA00038359"/>
    </source>
</evidence>
<feature type="transmembrane region" description="Helical" evidence="7">
    <location>
        <begin position="265"/>
        <end position="288"/>
    </location>
</feature>
<dbReference type="PANTHER" id="PTHR33048">
    <property type="entry name" value="PTH11-LIKE INTEGRAL MEMBRANE PROTEIN (AFU_ORTHOLOGUE AFUA_5G11245)"/>
    <property type="match status" value="1"/>
</dbReference>
<feature type="compositionally biased region" description="Polar residues" evidence="6">
    <location>
        <begin position="326"/>
        <end position="348"/>
    </location>
</feature>
<dbReference type="InterPro" id="IPR052337">
    <property type="entry name" value="SAT4-like"/>
</dbReference>
<dbReference type="Pfam" id="PF20684">
    <property type="entry name" value="Fung_rhodopsin"/>
    <property type="match status" value="1"/>
</dbReference>
<organism evidence="9 10">
    <name type="scientific">Lineolata rhizophorae</name>
    <dbReference type="NCBI Taxonomy" id="578093"/>
    <lineage>
        <taxon>Eukaryota</taxon>
        <taxon>Fungi</taxon>
        <taxon>Dikarya</taxon>
        <taxon>Ascomycota</taxon>
        <taxon>Pezizomycotina</taxon>
        <taxon>Dothideomycetes</taxon>
        <taxon>Dothideomycetes incertae sedis</taxon>
        <taxon>Lineolatales</taxon>
        <taxon>Lineolataceae</taxon>
        <taxon>Lineolata</taxon>
    </lineage>
</organism>
<reference evidence="9" key="1">
    <citation type="journal article" date="2020" name="Stud. Mycol.">
        <title>101 Dothideomycetes genomes: a test case for predicting lifestyles and emergence of pathogens.</title>
        <authorList>
            <person name="Haridas S."/>
            <person name="Albert R."/>
            <person name="Binder M."/>
            <person name="Bloem J."/>
            <person name="Labutti K."/>
            <person name="Salamov A."/>
            <person name="Andreopoulos B."/>
            <person name="Baker S."/>
            <person name="Barry K."/>
            <person name="Bills G."/>
            <person name="Bluhm B."/>
            <person name="Cannon C."/>
            <person name="Castanera R."/>
            <person name="Culley D."/>
            <person name="Daum C."/>
            <person name="Ezra D."/>
            <person name="Gonzalez J."/>
            <person name="Henrissat B."/>
            <person name="Kuo A."/>
            <person name="Liang C."/>
            <person name="Lipzen A."/>
            <person name="Lutzoni F."/>
            <person name="Magnuson J."/>
            <person name="Mondo S."/>
            <person name="Nolan M."/>
            <person name="Ohm R."/>
            <person name="Pangilinan J."/>
            <person name="Park H.-J."/>
            <person name="Ramirez L."/>
            <person name="Alfaro M."/>
            <person name="Sun H."/>
            <person name="Tritt A."/>
            <person name="Yoshinaga Y."/>
            <person name="Zwiers L.-H."/>
            <person name="Turgeon B."/>
            <person name="Goodwin S."/>
            <person name="Spatafora J."/>
            <person name="Crous P."/>
            <person name="Grigoriev I."/>
        </authorList>
    </citation>
    <scope>NUCLEOTIDE SEQUENCE</scope>
    <source>
        <strain evidence="9">ATCC 16933</strain>
    </source>
</reference>
<keyword evidence="10" id="KW-1185">Reference proteome</keyword>
<name>A0A6A6NSF4_9PEZI</name>
<comment type="similarity">
    <text evidence="5">Belongs to the SAT4 family.</text>
</comment>
<feature type="transmembrane region" description="Helical" evidence="7">
    <location>
        <begin position="51"/>
        <end position="73"/>
    </location>
</feature>
<feature type="transmembrane region" description="Helical" evidence="7">
    <location>
        <begin position="101"/>
        <end position="122"/>
    </location>
</feature>
<dbReference type="AlphaFoldDB" id="A0A6A6NSF4"/>
<feature type="transmembrane region" description="Helical" evidence="7">
    <location>
        <begin position="134"/>
        <end position="160"/>
    </location>
</feature>
<evidence type="ECO:0000256" key="4">
    <source>
        <dbReference type="ARBA" id="ARBA00023136"/>
    </source>
</evidence>
<proteinExistence type="inferred from homology"/>
<accession>A0A6A6NSF4</accession>
<feature type="region of interest" description="Disordered" evidence="6">
    <location>
        <begin position="326"/>
        <end position="362"/>
    </location>
</feature>
<evidence type="ECO:0000313" key="9">
    <source>
        <dbReference type="EMBL" id="KAF2454427.1"/>
    </source>
</evidence>
<feature type="transmembrane region" description="Helical" evidence="7">
    <location>
        <begin position="18"/>
        <end position="39"/>
    </location>
</feature>
<keyword evidence="4 7" id="KW-0472">Membrane</keyword>
<evidence type="ECO:0000256" key="6">
    <source>
        <dbReference type="SAM" id="MobiDB-lite"/>
    </source>
</evidence>
<evidence type="ECO:0000313" key="10">
    <source>
        <dbReference type="Proteomes" id="UP000799766"/>
    </source>
</evidence>
<evidence type="ECO:0000256" key="3">
    <source>
        <dbReference type="ARBA" id="ARBA00022989"/>
    </source>
</evidence>
<protein>
    <recommendedName>
        <fullName evidence="8">Rhodopsin domain-containing protein</fullName>
    </recommendedName>
</protein>
<sequence length="375" mass="41334">MGYTHQALNPSFVHQSSVYALSIVLIVASVIVTCLRFVARRQQKAPLLADDYLMLAAVVFLLAMGSALIYGAAHDALGVSMFSLPEQRIPEIAMLAGQIEYTSYIIDVVNLALTKLSLIFFYRRIFCTPSARTAYFNIFTLVMAVIVGLWGIIMVFVFIFQCGTHMNVLWDGTSEQENVCVETLPLMFGFSLTDMIFDFVILLMPLPKVWHLQLTVSRKISLCFVFALGGFACIGALMRLVWVIYAWKGDFDPTLDPIIVVTTGLWWSMLESGIAAVAACALTLRILFTRRALESVVNSIRSAVSLASMGSQQASQAKIVDDSHASSLSLTPGHNHNSTTSSAGTHPFTNPEDIEAQRNIPRGNIRVQKTISSDY</sequence>
<keyword evidence="3 7" id="KW-1133">Transmembrane helix</keyword>
<evidence type="ECO:0000259" key="8">
    <source>
        <dbReference type="Pfam" id="PF20684"/>
    </source>
</evidence>
<dbReference type="Proteomes" id="UP000799766">
    <property type="component" value="Unassembled WGS sequence"/>
</dbReference>